<organism evidence="2">
    <name type="scientific">marine sediment metagenome</name>
    <dbReference type="NCBI Taxonomy" id="412755"/>
    <lineage>
        <taxon>unclassified sequences</taxon>
        <taxon>metagenomes</taxon>
        <taxon>ecological metagenomes</taxon>
    </lineage>
</organism>
<comment type="caution">
    <text evidence="2">The sequence shown here is derived from an EMBL/GenBank/DDBJ whole genome shotgun (WGS) entry which is preliminary data.</text>
</comment>
<dbReference type="AlphaFoldDB" id="X1BVQ5"/>
<keyword evidence="1" id="KW-1133">Transmembrane helix</keyword>
<feature type="transmembrane region" description="Helical" evidence="1">
    <location>
        <begin position="48"/>
        <end position="68"/>
    </location>
</feature>
<evidence type="ECO:0000313" key="2">
    <source>
        <dbReference type="EMBL" id="GAG99125.1"/>
    </source>
</evidence>
<evidence type="ECO:0000256" key="1">
    <source>
        <dbReference type="SAM" id="Phobius"/>
    </source>
</evidence>
<keyword evidence="1" id="KW-0472">Membrane</keyword>
<accession>X1BVQ5</accession>
<dbReference type="EMBL" id="BART01027937">
    <property type="protein sequence ID" value="GAG99125.1"/>
    <property type="molecule type" value="Genomic_DNA"/>
</dbReference>
<keyword evidence="1" id="KW-0812">Transmembrane</keyword>
<reference evidence="2" key="1">
    <citation type="journal article" date="2014" name="Front. Microbiol.">
        <title>High frequency of phylogenetically diverse reductive dehalogenase-homologous genes in deep subseafloor sedimentary metagenomes.</title>
        <authorList>
            <person name="Kawai M."/>
            <person name="Futagami T."/>
            <person name="Toyoda A."/>
            <person name="Takaki Y."/>
            <person name="Nishi S."/>
            <person name="Hori S."/>
            <person name="Arai W."/>
            <person name="Tsubouchi T."/>
            <person name="Morono Y."/>
            <person name="Uchiyama I."/>
            <person name="Ito T."/>
            <person name="Fujiyama A."/>
            <person name="Inagaki F."/>
            <person name="Takami H."/>
        </authorList>
    </citation>
    <scope>NUCLEOTIDE SEQUENCE</scope>
    <source>
        <strain evidence="2">Expedition CK06-06</strain>
    </source>
</reference>
<feature type="transmembrane region" description="Helical" evidence="1">
    <location>
        <begin position="74"/>
        <end position="94"/>
    </location>
</feature>
<name>X1BVQ5_9ZZZZ</name>
<gene>
    <name evidence="2" type="ORF">S01H4_49396</name>
</gene>
<protein>
    <submittedName>
        <fullName evidence="2">Uncharacterized protein</fullName>
    </submittedName>
</protein>
<proteinExistence type="predicted"/>
<sequence length="96" mass="10512">MAVNITEFMTDPWGNSFAVFTNLLGTPFYLIPLTVVAGALWMKTKDPAMVSLYMLTTGGLLLSGSLFVGIMDMVMFYGIFTAIGIGGLFIELFLRK</sequence>
<feature type="transmembrane region" description="Helical" evidence="1">
    <location>
        <begin position="17"/>
        <end position="41"/>
    </location>
</feature>